<dbReference type="AlphaFoldDB" id="A0A936F440"/>
<reference evidence="3 4" key="1">
    <citation type="submission" date="2020-10" db="EMBL/GenBank/DDBJ databases">
        <title>Connecting structure to function with the recovery of over 1000 high-quality activated sludge metagenome-assembled genomes encoding full-length rRNA genes using long-read sequencing.</title>
        <authorList>
            <person name="Singleton C.M."/>
            <person name="Petriglieri F."/>
            <person name="Kristensen J.M."/>
            <person name="Kirkegaard R.H."/>
            <person name="Michaelsen T.Y."/>
            <person name="Andersen M.H."/>
            <person name="Karst S.M."/>
            <person name="Dueholm M.S."/>
            <person name="Nielsen P.H."/>
            <person name="Albertsen M."/>
        </authorList>
    </citation>
    <scope>NUCLEOTIDE SEQUENCE [LARGE SCALE GENOMIC DNA]</scope>
    <source>
        <strain evidence="3">OdNE_18-Q3-R46-58_MAXAC.008</strain>
    </source>
</reference>
<name>A0A936F440_9BACT</name>
<proteinExistence type="inferred from homology"/>
<comment type="caution">
    <text evidence="3">The sequence shown here is derived from an EMBL/GenBank/DDBJ whole genome shotgun (WGS) entry which is preliminary data.</text>
</comment>
<gene>
    <name evidence="3" type="ORF">IPN91_08885</name>
</gene>
<evidence type="ECO:0000313" key="3">
    <source>
        <dbReference type="EMBL" id="MBK8572747.1"/>
    </source>
</evidence>
<dbReference type="Proteomes" id="UP000709959">
    <property type="component" value="Unassembled WGS sequence"/>
</dbReference>
<protein>
    <recommendedName>
        <fullName evidence="2">Flagellar basal-body/hook protein C-terminal domain-containing protein</fullName>
    </recommendedName>
</protein>
<comment type="similarity">
    <text evidence="1">Belongs to the flagella basal body rod proteins family.</text>
</comment>
<accession>A0A936F440</accession>
<dbReference type="Pfam" id="PF06429">
    <property type="entry name" value="Flg_bbr_C"/>
    <property type="match status" value="1"/>
</dbReference>
<sequence length="105" mass="10529">MDVVGIALSGLRASGAGLAVQANNVANQLSDGYKAKRVDLVAEASGGVRVSGVSADPAPAGSAPSNVDPASEAVQGLAFEFMYKANLKVLKTADELAQATLDLKA</sequence>
<feature type="domain" description="Flagellar basal-body/hook protein C-terminal" evidence="2">
    <location>
        <begin position="65"/>
        <end position="103"/>
    </location>
</feature>
<dbReference type="EMBL" id="JADKCH010000007">
    <property type="protein sequence ID" value="MBK8572747.1"/>
    <property type="molecule type" value="Genomic_DNA"/>
</dbReference>
<evidence type="ECO:0000259" key="2">
    <source>
        <dbReference type="Pfam" id="PF06429"/>
    </source>
</evidence>
<dbReference type="InterPro" id="IPR010930">
    <property type="entry name" value="Flg_bb/hook_C_dom"/>
</dbReference>
<evidence type="ECO:0000256" key="1">
    <source>
        <dbReference type="ARBA" id="ARBA00009677"/>
    </source>
</evidence>
<organism evidence="3 4">
    <name type="scientific">Candidatus Geothrix odensensis</name>
    <dbReference type="NCBI Taxonomy" id="2954440"/>
    <lineage>
        <taxon>Bacteria</taxon>
        <taxon>Pseudomonadati</taxon>
        <taxon>Acidobacteriota</taxon>
        <taxon>Holophagae</taxon>
        <taxon>Holophagales</taxon>
        <taxon>Holophagaceae</taxon>
        <taxon>Geothrix</taxon>
    </lineage>
</organism>
<evidence type="ECO:0000313" key="4">
    <source>
        <dbReference type="Proteomes" id="UP000709959"/>
    </source>
</evidence>